<evidence type="ECO:0000313" key="3">
    <source>
        <dbReference type="Proteomes" id="UP001642360"/>
    </source>
</evidence>
<feature type="compositionally biased region" description="Basic and acidic residues" evidence="1">
    <location>
        <begin position="124"/>
        <end position="141"/>
    </location>
</feature>
<comment type="caution">
    <text evidence="2">The sequence shown here is derived from an EMBL/GenBank/DDBJ whole genome shotgun (WGS) entry which is preliminary data.</text>
</comment>
<dbReference type="AlphaFoldDB" id="A0ABC8UT86"/>
<dbReference type="EMBL" id="CAUOFW020008905">
    <property type="protein sequence ID" value="CAK9184263.1"/>
    <property type="molecule type" value="Genomic_DNA"/>
</dbReference>
<evidence type="ECO:0000256" key="1">
    <source>
        <dbReference type="SAM" id="MobiDB-lite"/>
    </source>
</evidence>
<name>A0ABC8UT86_9AQUA</name>
<feature type="region of interest" description="Disordered" evidence="1">
    <location>
        <begin position="124"/>
        <end position="152"/>
    </location>
</feature>
<feature type="non-terminal residue" evidence="2">
    <location>
        <position position="1"/>
    </location>
</feature>
<gene>
    <name evidence="2" type="ORF">ILEXP_LOCUS54566</name>
</gene>
<proteinExistence type="predicted"/>
<dbReference type="Proteomes" id="UP001642360">
    <property type="component" value="Unassembled WGS sequence"/>
</dbReference>
<feature type="region of interest" description="Disordered" evidence="1">
    <location>
        <begin position="84"/>
        <end position="103"/>
    </location>
</feature>
<sequence length="152" mass="17111">KSETQGKNLGFGWGLSIQLKTQLEPTTPLLFRFGDPRPRSTFHQPHLQIPTIHFIRTLTIALSISGCILRSTRLSPRGPLLADSVESFSGPGQRETADLPSRNTLGCRMKEGVEWHRLGREELRGEQRSGREKRDLGRELQVDETGIGRSRI</sequence>
<keyword evidence="3" id="KW-1185">Reference proteome</keyword>
<organism evidence="2 3">
    <name type="scientific">Ilex paraguariensis</name>
    <name type="common">yerba mate</name>
    <dbReference type="NCBI Taxonomy" id="185542"/>
    <lineage>
        <taxon>Eukaryota</taxon>
        <taxon>Viridiplantae</taxon>
        <taxon>Streptophyta</taxon>
        <taxon>Embryophyta</taxon>
        <taxon>Tracheophyta</taxon>
        <taxon>Spermatophyta</taxon>
        <taxon>Magnoliopsida</taxon>
        <taxon>eudicotyledons</taxon>
        <taxon>Gunneridae</taxon>
        <taxon>Pentapetalae</taxon>
        <taxon>asterids</taxon>
        <taxon>campanulids</taxon>
        <taxon>Aquifoliales</taxon>
        <taxon>Aquifoliaceae</taxon>
        <taxon>Ilex</taxon>
    </lineage>
</organism>
<reference evidence="2 3" key="1">
    <citation type="submission" date="2024-02" db="EMBL/GenBank/DDBJ databases">
        <authorList>
            <person name="Vignale AGUSTIN F."/>
            <person name="Sosa J E."/>
            <person name="Modenutti C."/>
        </authorList>
    </citation>
    <scope>NUCLEOTIDE SEQUENCE [LARGE SCALE GENOMIC DNA]</scope>
</reference>
<evidence type="ECO:0000313" key="2">
    <source>
        <dbReference type="EMBL" id="CAK9184263.1"/>
    </source>
</evidence>
<protein>
    <submittedName>
        <fullName evidence="2">Uncharacterized protein</fullName>
    </submittedName>
</protein>
<accession>A0ABC8UT86</accession>